<gene>
    <name evidence="8" type="ORF">FH603_62</name>
</gene>
<comment type="similarity">
    <text evidence="2">Belongs to the class-I pyridoxal-phosphate-dependent aminotransferase family.</text>
</comment>
<evidence type="ECO:0000259" key="7">
    <source>
        <dbReference type="Pfam" id="PF00155"/>
    </source>
</evidence>
<dbReference type="PANTHER" id="PTHR43488">
    <property type="entry name" value="GLUTAMATE-PYRUVATE AMINOTRANSFERASE ALAA"/>
    <property type="match status" value="1"/>
</dbReference>
<dbReference type="Gene3D" id="3.90.1150.10">
    <property type="entry name" value="Aspartate Aminotransferase, domain 1"/>
    <property type="match status" value="1"/>
</dbReference>
<evidence type="ECO:0000256" key="5">
    <source>
        <dbReference type="ARBA" id="ARBA00022898"/>
    </source>
</evidence>
<evidence type="ECO:0000313" key="8">
    <source>
        <dbReference type="EMBL" id="MBC3789582.1"/>
    </source>
</evidence>
<sequence length="418" mass="46478">MEKPGMEILKSDRLTHLKYDIRGPVYEKALELESQGYKIISLNIGNPATFGFDAPDEIVHDIILNIRNAQGYADSRGLFAARKAVMHYTQNIGLPGVAINDIYIGNGVSELIMLSMQALLNEGDEVLIPSPDYPLWTASVAFCGGKPVHYACNEADDWNPDLADMERKITPRTRAIVVINPNNPTGAVYKKSVLEGIAQLAERHKLIVFSDEIYDRILYDGAVHYPIAKLVNDTLCITMGGLSKNYRAAGFRGGWLVLSGARHRAKSYIEGLTLLASMRLCANVPTQYAIQTALGGYQSINDLVIPTGRLHKQIMLAYERMVAIPGVTCNKPKGALYIFPKIDLNQFRFEDDDDFVLNLLIEQKVLVVAGSGFNYTTNDHFRIVCLPNVDELTVALDRIEAFLESRRIHHPELAVSTQ</sequence>
<feature type="domain" description="Aminotransferase class I/classII large" evidence="7">
    <location>
        <begin position="38"/>
        <end position="399"/>
    </location>
</feature>
<dbReference type="InterPro" id="IPR015422">
    <property type="entry name" value="PyrdxlP-dep_Trfase_small"/>
</dbReference>
<evidence type="ECO:0000256" key="2">
    <source>
        <dbReference type="ARBA" id="ARBA00007441"/>
    </source>
</evidence>
<evidence type="ECO:0000313" key="9">
    <source>
        <dbReference type="Proteomes" id="UP000700732"/>
    </source>
</evidence>
<keyword evidence="5" id="KW-0663">Pyridoxal phosphate</keyword>
<dbReference type="InterPro" id="IPR015424">
    <property type="entry name" value="PyrdxlP-dep_Trfase"/>
</dbReference>
<organism evidence="8 9">
    <name type="scientific">Spirosoma utsteinense</name>
    <dbReference type="NCBI Taxonomy" id="2585773"/>
    <lineage>
        <taxon>Bacteria</taxon>
        <taxon>Pseudomonadati</taxon>
        <taxon>Bacteroidota</taxon>
        <taxon>Cytophagia</taxon>
        <taxon>Cytophagales</taxon>
        <taxon>Cytophagaceae</taxon>
        <taxon>Spirosoma</taxon>
    </lineage>
</organism>
<name>A0ABR6W118_9BACT</name>
<dbReference type="EC" id="2.6.1.2" evidence="6"/>
<keyword evidence="9" id="KW-1185">Reference proteome</keyword>
<evidence type="ECO:0000256" key="3">
    <source>
        <dbReference type="ARBA" id="ARBA00022576"/>
    </source>
</evidence>
<dbReference type="InterPro" id="IPR051926">
    <property type="entry name" value="Ala_Aminotransferase"/>
</dbReference>
<comment type="cofactor">
    <cofactor evidence="1">
        <name>pyridoxal 5'-phosphate</name>
        <dbReference type="ChEBI" id="CHEBI:597326"/>
    </cofactor>
</comment>
<evidence type="ECO:0000256" key="1">
    <source>
        <dbReference type="ARBA" id="ARBA00001933"/>
    </source>
</evidence>
<dbReference type="Gene3D" id="3.40.640.10">
    <property type="entry name" value="Type I PLP-dependent aspartate aminotransferase-like (Major domain)"/>
    <property type="match status" value="1"/>
</dbReference>
<keyword evidence="3" id="KW-0032">Aminotransferase</keyword>
<accession>A0ABR6W118</accession>
<dbReference type="PANTHER" id="PTHR43488:SF2">
    <property type="entry name" value="GLUTAMATE-PYRUVATE AMINOTRANSFERASE ALAA"/>
    <property type="match status" value="1"/>
</dbReference>
<proteinExistence type="inferred from homology"/>
<dbReference type="CDD" id="cd00609">
    <property type="entry name" value="AAT_like"/>
    <property type="match status" value="1"/>
</dbReference>
<keyword evidence="4" id="KW-0808">Transferase</keyword>
<dbReference type="EMBL" id="VFIA01000001">
    <property type="protein sequence ID" value="MBC3789582.1"/>
    <property type="molecule type" value="Genomic_DNA"/>
</dbReference>
<dbReference type="Pfam" id="PF00155">
    <property type="entry name" value="Aminotran_1_2"/>
    <property type="match status" value="1"/>
</dbReference>
<protein>
    <recommendedName>
        <fullName evidence="6">alanine transaminase</fullName>
        <ecNumber evidence="6">2.6.1.2</ecNumber>
    </recommendedName>
</protein>
<dbReference type="Proteomes" id="UP000700732">
    <property type="component" value="Unassembled WGS sequence"/>
</dbReference>
<comment type="caution">
    <text evidence="8">The sequence shown here is derived from an EMBL/GenBank/DDBJ whole genome shotgun (WGS) entry which is preliminary data.</text>
</comment>
<dbReference type="InterPro" id="IPR015421">
    <property type="entry name" value="PyrdxlP-dep_Trfase_major"/>
</dbReference>
<evidence type="ECO:0000256" key="4">
    <source>
        <dbReference type="ARBA" id="ARBA00022679"/>
    </source>
</evidence>
<dbReference type="InterPro" id="IPR004839">
    <property type="entry name" value="Aminotransferase_I/II_large"/>
</dbReference>
<dbReference type="SUPFAM" id="SSF53383">
    <property type="entry name" value="PLP-dependent transferases"/>
    <property type="match status" value="1"/>
</dbReference>
<reference evidence="8 9" key="1">
    <citation type="submission" date="2019-06" db="EMBL/GenBank/DDBJ databases">
        <title>Spirosoma utsteinense sp. nov. isolated from Antarctic ice-free soils.</title>
        <authorList>
            <person name="Tahon G."/>
        </authorList>
    </citation>
    <scope>NUCLEOTIDE SEQUENCE [LARGE SCALE GENOMIC DNA]</scope>
    <source>
        <strain evidence="8 9">LMG 31447</strain>
    </source>
</reference>
<evidence type="ECO:0000256" key="6">
    <source>
        <dbReference type="ARBA" id="ARBA00026106"/>
    </source>
</evidence>